<dbReference type="EMBL" id="JQBA01000024">
    <property type="protein sequence ID" value="KRN44050.1"/>
    <property type="molecule type" value="Genomic_DNA"/>
</dbReference>
<feature type="compositionally biased region" description="Polar residues" evidence="1">
    <location>
        <begin position="97"/>
        <end position="106"/>
    </location>
</feature>
<dbReference type="AlphaFoldDB" id="A0A0R2GT35"/>
<dbReference type="Proteomes" id="UP000051639">
    <property type="component" value="Unassembled WGS sequence"/>
</dbReference>
<comment type="caution">
    <text evidence="2">The sequence shown here is derived from an EMBL/GenBank/DDBJ whole genome shotgun (WGS) entry which is preliminary data.</text>
</comment>
<protein>
    <submittedName>
        <fullName evidence="2">Uncharacterized protein</fullName>
    </submittedName>
</protein>
<evidence type="ECO:0000313" key="3">
    <source>
        <dbReference type="Proteomes" id="UP000051639"/>
    </source>
</evidence>
<accession>A0A0R2GT35</accession>
<evidence type="ECO:0000313" key="2">
    <source>
        <dbReference type="EMBL" id="KRN44050.1"/>
    </source>
</evidence>
<feature type="region of interest" description="Disordered" evidence="1">
    <location>
        <begin position="76"/>
        <end position="115"/>
    </location>
</feature>
<reference evidence="2 3" key="1">
    <citation type="journal article" date="2015" name="Genome Announc.">
        <title>Expanding the biotechnology potential of lactobacilli through comparative genomics of 213 strains and associated genera.</title>
        <authorList>
            <person name="Sun Z."/>
            <person name="Harris H.M."/>
            <person name="McCann A."/>
            <person name="Guo C."/>
            <person name="Argimon S."/>
            <person name="Zhang W."/>
            <person name="Yang X."/>
            <person name="Jeffery I.B."/>
            <person name="Cooney J.C."/>
            <person name="Kagawa T.F."/>
            <person name="Liu W."/>
            <person name="Song Y."/>
            <person name="Salvetti E."/>
            <person name="Wrobel A."/>
            <person name="Rasinkangas P."/>
            <person name="Parkhill J."/>
            <person name="Rea M.C."/>
            <person name="O'Sullivan O."/>
            <person name="Ritari J."/>
            <person name="Douillard F.P."/>
            <person name="Paul Ross R."/>
            <person name="Yang R."/>
            <person name="Briner A.E."/>
            <person name="Felis G.E."/>
            <person name="de Vos W.M."/>
            <person name="Barrangou R."/>
            <person name="Klaenhammer T.R."/>
            <person name="Caufield P.W."/>
            <person name="Cui Y."/>
            <person name="Zhang H."/>
            <person name="O'Toole P.W."/>
        </authorList>
    </citation>
    <scope>NUCLEOTIDE SEQUENCE [LARGE SCALE GENOMIC DNA]</scope>
    <source>
        <strain evidence="2 3">DSM 14792</strain>
    </source>
</reference>
<proteinExistence type="predicted"/>
<name>A0A0R2GT35_9LACO</name>
<evidence type="ECO:0000256" key="1">
    <source>
        <dbReference type="SAM" id="MobiDB-lite"/>
    </source>
</evidence>
<sequence>MHRALRIVALAFGTADLNELANALADRALSERLKQAYTGSTPGIQTDEALPPKNVSKHKLEIEIEKDERQISNIQKQHLEKENVEQSDEPIPEKPSAVNSNNTAQASPVDLLSDI</sequence>
<keyword evidence="3" id="KW-1185">Reference proteome</keyword>
<dbReference type="PATRIC" id="fig|148604.4.peg.928"/>
<gene>
    <name evidence="2" type="ORF">IV41_GL000893</name>
</gene>
<organism evidence="2 3">
    <name type="scientific">Limosilactobacillus ingluviei</name>
    <dbReference type="NCBI Taxonomy" id="148604"/>
    <lineage>
        <taxon>Bacteria</taxon>
        <taxon>Bacillati</taxon>
        <taxon>Bacillota</taxon>
        <taxon>Bacilli</taxon>
        <taxon>Lactobacillales</taxon>
        <taxon>Lactobacillaceae</taxon>
        <taxon>Limosilactobacillus</taxon>
    </lineage>
</organism>